<protein>
    <submittedName>
        <fullName evidence="2">Uncharacterized protein</fullName>
    </submittedName>
</protein>
<evidence type="ECO:0000256" key="1">
    <source>
        <dbReference type="SAM" id="Phobius"/>
    </source>
</evidence>
<comment type="caution">
    <text evidence="2">The sequence shown here is derived from an EMBL/GenBank/DDBJ whole genome shotgun (WGS) entry which is preliminary data.</text>
</comment>
<keyword evidence="1" id="KW-1133">Transmembrane helix</keyword>
<sequence>MITYFGIGLIVLCIYVSRKARETKDNVDVVMSTLMVWPFFLFLWPMGLIWLYVIDKDIDND</sequence>
<evidence type="ECO:0000313" key="3">
    <source>
        <dbReference type="Proteomes" id="UP000231183"/>
    </source>
</evidence>
<dbReference type="AlphaFoldDB" id="A0A2M6W3K2"/>
<keyword evidence="1" id="KW-0472">Membrane</keyword>
<accession>A0A2M6W3K2</accession>
<organism evidence="2 3">
    <name type="scientific">Candidatus Magasanikbacteria bacterium CG10_big_fil_rev_8_21_14_0_10_40_10</name>
    <dbReference type="NCBI Taxonomy" id="1974648"/>
    <lineage>
        <taxon>Bacteria</taxon>
        <taxon>Candidatus Magasanikiibacteriota</taxon>
    </lineage>
</organism>
<keyword evidence="1" id="KW-0812">Transmembrane</keyword>
<name>A0A2M6W3K2_9BACT</name>
<evidence type="ECO:0000313" key="2">
    <source>
        <dbReference type="EMBL" id="PIT87300.1"/>
    </source>
</evidence>
<reference evidence="3" key="1">
    <citation type="submission" date="2017-09" db="EMBL/GenBank/DDBJ databases">
        <title>Depth-based differentiation of microbial function through sediment-hosted aquifers and enrichment of novel symbionts in the deep terrestrial subsurface.</title>
        <authorList>
            <person name="Probst A.J."/>
            <person name="Ladd B."/>
            <person name="Jarett J.K."/>
            <person name="Geller-Mcgrath D.E."/>
            <person name="Sieber C.M.K."/>
            <person name="Emerson J.B."/>
            <person name="Anantharaman K."/>
            <person name="Thomas B.C."/>
            <person name="Malmstrom R."/>
            <person name="Stieglmeier M."/>
            <person name="Klingl A."/>
            <person name="Woyke T."/>
            <person name="Ryan C.M."/>
            <person name="Banfield J.F."/>
        </authorList>
    </citation>
    <scope>NUCLEOTIDE SEQUENCE [LARGE SCALE GENOMIC DNA]</scope>
</reference>
<dbReference type="Proteomes" id="UP000231183">
    <property type="component" value="Unassembled WGS sequence"/>
</dbReference>
<feature type="transmembrane region" description="Helical" evidence="1">
    <location>
        <begin position="34"/>
        <end position="54"/>
    </location>
</feature>
<gene>
    <name evidence="2" type="ORF">COU31_03650</name>
</gene>
<proteinExistence type="predicted"/>
<dbReference type="EMBL" id="PFBX01000040">
    <property type="protein sequence ID" value="PIT87300.1"/>
    <property type="molecule type" value="Genomic_DNA"/>
</dbReference>